<organism evidence="7 8">
    <name type="scientific">Cephalotus follicularis</name>
    <name type="common">Albany pitcher plant</name>
    <dbReference type="NCBI Taxonomy" id="3775"/>
    <lineage>
        <taxon>Eukaryota</taxon>
        <taxon>Viridiplantae</taxon>
        <taxon>Streptophyta</taxon>
        <taxon>Embryophyta</taxon>
        <taxon>Tracheophyta</taxon>
        <taxon>Spermatophyta</taxon>
        <taxon>Magnoliopsida</taxon>
        <taxon>eudicotyledons</taxon>
        <taxon>Gunneridae</taxon>
        <taxon>Pentapetalae</taxon>
        <taxon>rosids</taxon>
        <taxon>fabids</taxon>
        <taxon>Oxalidales</taxon>
        <taxon>Cephalotaceae</taxon>
        <taxon>Cephalotus</taxon>
    </lineage>
</organism>
<dbReference type="PANTHER" id="PTHR12821:SF0">
    <property type="entry name" value="BYSTIN"/>
    <property type="match status" value="1"/>
</dbReference>
<evidence type="ECO:0000256" key="4">
    <source>
        <dbReference type="ARBA" id="ARBA00023242"/>
    </source>
</evidence>
<dbReference type="Pfam" id="PF05291">
    <property type="entry name" value="Bystin"/>
    <property type="match status" value="1"/>
</dbReference>
<keyword evidence="3" id="KW-0690">Ribosome biogenesis</keyword>
<dbReference type="PANTHER" id="PTHR12821">
    <property type="entry name" value="BYSTIN"/>
    <property type="match status" value="1"/>
</dbReference>
<dbReference type="AlphaFoldDB" id="A0A1Q3AZA8"/>
<feature type="region of interest" description="Disordered" evidence="6">
    <location>
        <begin position="58"/>
        <end position="103"/>
    </location>
</feature>
<evidence type="ECO:0000313" key="8">
    <source>
        <dbReference type="Proteomes" id="UP000187406"/>
    </source>
</evidence>
<comment type="caution">
    <text evidence="7">The sequence shown here is derived from an EMBL/GenBank/DDBJ whole genome shotgun (WGS) entry which is preliminary data.</text>
</comment>
<sequence length="447" mass="51533">MAKDKKRSRHENPQPFLADDKSIASTNTRSKAPKHHQNQQKMISSVMSSKILKEALIQQREIEDEDTERNPNKLVFDETEDKLTKREEEEEEDPDAFNGFSETESQFGNYEEEIDEDDEKLLEAFLSKDAGPQLTLADLIIKKIKENDDNVHSESRPLPKLDNSVIDVYKGVGKTLNKYTAGKLPKAFKHIPSMQLWEDVLYLTEPENWSPNAMYQATRIFASNLGAQKAERFYRLVLLPRVRNDIRKNKRLHFALYQALKKAVYKPGAFNKGILLALCKSGTCSLREAVIIGSIIEKVTIPSLHSSAALLKLAEMEYCGTTSYFIKLLLEKKYSLPHRVLDGVVAHFMRFIDDTRIMPVIWHQSLLAFVQRYKNDLLKEDKDNLRILLRRQKHKLVTPEITRELDNSRNRGQKEDDLMSTSSPVSVINKTIEEDRFDIPDVPMEED</sequence>
<feature type="compositionally biased region" description="Polar residues" evidence="6">
    <location>
        <begin position="419"/>
        <end position="428"/>
    </location>
</feature>
<keyword evidence="4" id="KW-0539">Nucleus</keyword>
<proteinExistence type="inferred from homology"/>
<dbReference type="GO" id="GO:0030688">
    <property type="term" value="C:preribosome, small subunit precursor"/>
    <property type="evidence" value="ECO:0007669"/>
    <property type="project" value="TreeGrafter"/>
</dbReference>
<evidence type="ECO:0000256" key="5">
    <source>
        <dbReference type="ARBA" id="ARBA00074032"/>
    </source>
</evidence>
<dbReference type="GO" id="GO:0005737">
    <property type="term" value="C:cytoplasm"/>
    <property type="evidence" value="ECO:0007669"/>
    <property type="project" value="TreeGrafter"/>
</dbReference>
<comment type="similarity">
    <text evidence="2">Belongs to the bystin family.</text>
</comment>
<accession>A0A1Q3AZA8</accession>
<feature type="compositionally biased region" description="Basic and acidic residues" evidence="6">
    <location>
        <begin position="401"/>
        <end position="417"/>
    </location>
</feature>
<dbReference type="Gene3D" id="1.25.40.480">
    <property type="match status" value="1"/>
</dbReference>
<evidence type="ECO:0000256" key="1">
    <source>
        <dbReference type="ARBA" id="ARBA00004604"/>
    </source>
</evidence>
<dbReference type="OrthoDB" id="2192561at2759"/>
<dbReference type="FunCoup" id="A0A1Q3AZA8">
    <property type="interactions" value="2205"/>
</dbReference>
<keyword evidence="8" id="KW-1185">Reference proteome</keyword>
<dbReference type="STRING" id="3775.A0A1Q3AZA8"/>
<dbReference type="GO" id="GO:0006364">
    <property type="term" value="P:rRNA processing"/>
    <property type="evidence" value="ECO:0007669"/>
    <property type="project" value="TreeGrafter"/>
</dbReference>
<feature type="region of interest" description="Disordered" evidence="6">
    <location>
        <begin position="1"/>
        <end position="43"/>
    </location>
</feature>
<dbReference type="InterPro" id="IPR007955">
    <property type="entry name" value="Bystin"/>
</dbReference>
<evidence type="ECO:0000256" key="6">
    <source>
        <dbReference type="SAM" id="MobiDB-lite"/>
    </source>
</evidence>
<dbReference type="InParanoid" id="A0A1Q3AZA8"/>
<reference evidence="8" key="1">
    <citation type="submission" date="2016-04" db="EMBL/GenBank/DDBJ databases">
        <title>Cephalotus genome sequencing.</title>
        <authorList>
            <person name="Fukushima K."/>
            <person name="Hasebe M."/>
            <person name="Fang X."/>
        </authorList>
    </citation>
    <scope>NUCLEOTIDE SEQUENCE [LARGE SCALE GENOMIC DNA]</scope>
    <source>
        <strain evidence="8">cv. St1</strain>
    </source>
</reference>
<protein>
    <recommendedName>
        <fullName evidence="5">Bystin</fullName>
    </recommendedName>
</protein>
<dbReference type="EMBL" id="BDDD01000176">
    <property type="protein sequence ID" value="GAV60873.1"/>
    <property type="molecule type" value="Genomic_DNA"/>
</dbReference>
<gene>
    <name evidence="7" type="ORF">CFOL_v3_04401</name>
</gene>
<dbReference type="FunFam" id="1.25.40.480:FF:000001">
    <property type="entry name" value="Bystin (51.6 kD)-like"/>
    <property type="match status" value="1"/>
</dbReference>
<dbReference type="GO" id="GO:0005730">
    <property type="term" value="C:nucleolus"/>
    <property type="evidence" value="ECO:0007669"/>
    <property type="project" value="UniProtKB-SubCell"/>
</dbReference>
<comment type="subcellular location">
    <subcellularLocation>
        <location evidence="1">Nucleus</location>
        <location evidence="1">Nucleolus</location>
    </subcellularLocation>
</comment>
<name>A0A1Q3AZA8_CEPFO</name>
<evidence type="ECO:0000313" key="7">
    <source>
        <dbReference type="EMBL" id="GAV60873.1"/>
    </source>
</evidence>
<dbReference type="Proteomes" id="UP000187406">
    <property type="component" value="Unassembled WGS sequence"/>
</dbReference>
<dbReference type="GO" id="GO:0030515">
    <property type="term" value="F:snoRNA binding"/>
    <property type="evidence" value="ECO:0007669"/>
    <property type="project" value="TreeGrafter"/>
</dbReference>
<evidence type="ECO:0000256" key="2">
    <source>
        <dbReference type="ARBA" id="ARBA00007114"/>
    </source>
</evidence>
<evidence type="ECO:0000256" key="3">
    <source>
        <dbReference type="ARBA" id="ARBA00022517"/>
    </source>
</evidence>
<feature type="region of interest" description="Disordered" evidence="6">
    <location>
        <begin position="400"/>
        <end position="428"/>
    </location>
</feature>